<accession>A0A2J5I4W4</accession>
<gene>
    <name evidence="1" type="ORF">BDW42DRAFT_198856</name>
</gene>
<dbReference type="OrthoDB" id="3549294at2759"/>
<reference evidence="2" key="1">
    <citation type="submission" date="2017-12" db="EMBL/GenBank/DDBJ databases">
        <authorList>
            <consortium name="DOE Joint Genome Institute"/>
            <person name="Mondo S.J."/>
            <person name="Kjaerbolling I."/>
            <person name="Vesth T.C."/>
            <person name="Frisvad J.C."/>
            <person name="Nybo J.L."/>
            <person name="Theobald S."/>
            <person name="Kuo A."/>
            <person name="Bowyer P."/>
            <person name="Matsuda Y."/>
            <person name="Lyhne E.K."/>
            <person name="Kogle M.E."/>
            <person name="Clum A."/>
            <person name="Lipzen A."/>
            <person name="Salamov A."/>
            <person name="Ngan C.Y."/>
            <person name="Daum C."/>
            <person name="Chiniquy J."/>
            <person name="Barry K."/>
            <person name="LaButti K."/>
            <person name="Haridas S."/>
            <person name="Simmons B.A."/>
            <person name="Magnuson J.K."/>
            <person name="Mortensen U.H."/>
            <person name="Larsen T.O."/>
            <person name="Grigoriev I.V."/>
            <person name="Baker S.E."/>
            <person name="Andersen M.R."/>
            <person name="Nordberg H.P."/>
            <person name="Cantor M.N."/>
            <person name="Hua S.X."/>
        </authorList>
    </citation>
    <scope>NUCLEOTIDE SEQUENCE [LARGE SCALE GENOMIC DNA]</scope>
    <source>
        <strain evidence="2">IBT 19404</strain>
    </source>
</reference>
<protein>
    <submittedName>
        <fullName evidence="1">Uncharacterized protein</fullName>
    </submittedName>
</protein>
<keyword evidence="2" id="KW-1185">Reference proteome</keyword>
<name>A0A2J5I4W4_9EURO</name>
<dbReference type="EMBL" id="KZ559507">
    <property type="protein sequence ID" value="PLN84980.1"/>
    <property type="molecule type" value="Genomic_DNA"/>
</dbReference>
<organism evidence="1 2">
    <name type="scientific">Aspergillus taichungensis</name>
    <dbReference type="NCBI Taxonomy" id="482145"/>
    <lineage>
        <taxon>Eukaryota</taxon>
        <taxon>Fungi</taxon>
        <taxon>Dikarya</taxon>
        <taxon>Ascomycota</taxon>
        <taxon>Pezizomycotina</taxon>
        <taxon>Eurotiomycetes</taxon>
        <taxon>Eurotiomycetidae</taxon>
        <taxon>Eurotiales</taxon>
        <taxon>Aspergillaceae</taxon>
        <taxon>Aspergillus</taxon>
        <taxon>Aspergillus subgen. Circumdati</taxon>
    </lineage>
</organism>
<evidence type="ECO:0000313" key="2">
    <source>
        <dbReference type="Proteomes" id="UP000235023"/>
    </source>
</evidence>
<sequence>MGGRDASSSGTGITEDAKIMSAEYTYPPDCSDETDSEVDMTWAPGDGVCPSTTEFNHCWQSKRDEWGQASSAYREEFHTLQYYLEPFLNLHKDIPPFFQSPLKAVNIIGRPNSFLILRSSLQIRTTEDPDCSQPQKSIDYYQCLGSPSPVIYKVKSDAQLQATLPICTRPFRSGYYTSIVLSWSYIISCRWVEILQKAGEDSELVHNNENTCIKDAFWDIVTNGSWRALVRRGKGTFVSPWMLTDEAATKTRDNYVPVAPNPSLAFDILLDFCISEDLEYELLTGLVSVLLLTSRNAPVPSFAPPRIPTALSPQPRQKKGLLYDLLDTVDKCMALSSTQDALDSLACSALFDPSVPCNLMGAASLGVEQALSTGNEIDNRKLLQAITHTQPHLSLFWAAIVRSDLISYQSHGSDLEKAVVPRVHEFQTSFYCRPDTSVPWSPTPPFGQTLVKNLSLDVRTHFEHMHTPLSWAICYILESGEKVPASEQFPVRHFQVSSMCHSCLVKDPEDLPYMDQNAADEQSGMATSRLFNWHRSYDDGIWLDDGTRDIDQIRQLQNHAWIVDQFQESERDEAIKETGFRELNVEGILWWNNNVQECRRSEDFIEL</sequence>
<dbReference type="Proteomes" id="UP000235023">
    <property type="component" value="Unassembled WGS sequence"/>
</dbReference>
<evidence type="ECO:0000313" key="1">
    <source>
        <dbReference type="EMBL" id="PLN84980.1"/>
    </source>
</evidence>
<proteinExistence type="predicted"/>
<dbReference type="AlphaFoldDB" id="A0A2J5I4W4"/>